<dbReference type="PROSITE" id="PS50937">
    <property type="entry name" value="HTH_MERR_2"/>
    <property type="match status" value="1"/>
</dbReference>
<dbReference type="SUPFAM" id="SSF46955">
    <property type="entry name" value="Putative DNA-binding domain"/>
    <property type="match status" value="1"/>
</dbReference>
<dbReference type="EMBL" id="JACQWF010000306">
    <property type="protein sequence ID" value="MBI4596084.1"/>
    <property type="molecule type" value="Genomic_DNA"/>
</dbReference>
<dbReference type="InterPro" id="IPR047057">
    <property type="entry name" value="MerR_fam"/>
</dbReference>
<evidence type="ECO:0000313" key="6">
    <source>
        <dbReference type="EMBL" id="MBI4596084.1"/>
    </source>
</evidence>
<evidence type="ECO:0000313" key="7">
    <source>
        <dbReference type="Proteomes" id="UP000772181"/>
    </source>
</evidence>
<comment type="caution">
    <text evidence="6">The sequence shown here is derived from an EMBL/GenBank/DDBJ whole genome shotgun (WGS) entry which is preliminary data.</text>
</comment>
<reference evidence="6" key="1">
    <citation type="submission" date="2020-07" db="EMBL/GenBank/DDBJ databases">
        <title>Huge and variable diversity of episymbiotic CPR bacteria and DPANN archaea in groundwater ecosystems.</title>
        <authorList>
            <person name="He C.Y."/>
            <person name="Keren R."/>
            <person name="Whittaker M."/>
            <person name="Farag I.F."/>
            <person name="Doudna J."/>
            <person name="Cate J.H.D."/>
            <person name="Banfield J.F."/>
        </authorList>
    </citation>
    <scope>NUCLEOTIDE SEQUENCE</scope>
    <source>
        <strain evidence="6">NC_groundwater_1482_Ag_S-0.65um_47_24</strain>
    </source>
</reference>
<evidence type="ECO:0000256" key="2">
    <source>
        <dbReference type="ARBA" id="ARBA00023015"/>
    </source>
</evidence>
<keyword evidence="4" id="KW-0804">Transcription</keyword>
<proteinExistence type="predicted"/>
<evidence type="ECO:0000256" key="3">
    <source>
        <dbReference type="ARBA" id="ARBA00023125"/>
    </source>
</evidence>
<dbReference type="SMART" id="SM00422">
    <property type="entry name" value="HTH_MERR"/>
    <property type="match status" value="1"/>
</dbReference>
<dbReference type="Gene3D" id="1.10.1660.10">
    <property type="match status" value="1"/>
</dbReference>
<dbReference type="InterPro" id="IPR000551">
    <property type="entry name" value="MerR-type_HTH_dom"/>
</dbReference>
<dbReference type="InterPro" id="IPR009061">
    <property type="entry name" value="DNA-bd_dom_put_sf"/>
</dbReference>
<feature type="domain" description="HTH merR-type" evidence="5">
    <location>
        <begin position="3"/>
        <end position="54"/>
    </location>
</feature>
<accession>A0A933LQU8</accession>
<dbReference type="AlphaFoldDB" id="A0A933LQU8"/>
<evidence type="ECO:0000259" key="5">
    <source>
        <dbReference type="PROSITE" id="PS50937"/>
    </source>
</evidence>
<dbReference type="Proteomes" id="UP000772181">
    <property type="component" value="Unassembled WGS sequence"/>
</dbReference>
<dbReference type="GO" id="GO:0003677">
    <property type="term" value="F:DNA binding"/>
    <property type="evidence" value="ECO:0007669"/>
    <property type="project" value="UniProtKB-KW"/>
</dbReference>
<keyword evidence="2" id="KW-0805">Transcription regulation</keyword>
<keyword evidence="1" id="KW-0678">Repressor</keyword>
<dbReference type="PRINTS" id="PR00040">
    <property type="entry name" value="HTHMERR"/>
</dbReference>
<evidence type="ECO:0000256" key="4">
    <source>
        <dbReference type="ARBA" id="ARBA00023163"/>
    </source>
</evidence>
<evidence type="ECO:0000256" key="1">
    <source>
        <dbReference type="ARBA" id="ARBA00022491"/>
    </source>
</evidence>
<dbReference type="PANTHER" id="PTHR30204:SF69">
    <property type="entry name" value="MERR-FAMILY TRANSCRIPTIONAL REGULATOR"/>
    <property type="match status" value="1"/>
</dbReference>
<sequence length="54" mass="6393">MEELTIGQLAKRAQVNVETIRYYERRGLMAEPPRRDSGYRKYPGDAVIRIHFIK</sequence>
<dbReference type="PROSITE" id="PS00552">
    <property type="entry name" value="HTH_MERR_1"/>
    <property type="match status" value="1"/>
</dbReference>
<protein>
    <submittedName>
        <fullName evidence="6">MerR family DNA-binding transcriptional regulator</fullName>
    </submittedName>
</protein>
<keyword evidence="3 6" id="KW-0238">DNA-binding</keyword>
<gene>
    <name evidence="6" type="ORF">HY730_06865</name>
</gene>
<dbReference type="GO" id="GO:0003700">
    <property type="term" value="F:DNA-binding transcription factor activity"/>
    <property type="evidence" value="ECO:0007669"/>
    <property type="project" value="InterPro"/>
</dbReference>
<dbReference type="PANTHER" id="PTHR30204">
    <property type="entry name" value="REDOX-CYCLING DRUG-SENSING TRANSCRIPTIONAL ACTIVATOR SOXR"/>
    <property type="match status" value="1"/>
</dbReference>
<dbReference type="Pfam" id="PF00376">
    <property type="entry name" value="MerR"/>
    <property type="match status" value="1"/>
</dbReference>
<organism evidence="6 7">
    <name type="scientific">Tectimicrobiota bacterium</name>
    <dbReference type="NCBI Taxonomy" id="2528274"/>
    <lineage>
        <taxon>Bacteria</taxon>
        <taxon>Pseudomonadati</taxon>
        <taxon>Nitrospinota/Tectimicrobiota group</taxon>
        <taxon>Candidatus Tectimicrobiota</taxon>
    </lineage>
</organism>
<name>A0A933LQU8_UNCTE</name>
<feature type="non-terminal residue" evidence="6">
    <location>
        <position position="54"/>
    </location>
</feature>